<comment type="caution">
    <text evidence="2">The sequence shown here is derived from an EMBL/GenBank/DDBJ whole genome shotgun (WGS) entry which is preliminary data.</text>
</comment>
<keyword evidence="1" id="KW-0812">Transmembrane</keyword>
<reference evidence="2 3" key="1">
    <citation type="submission" date="2022-09" db="EMBL/GenBank/DDBJ databases">
        <title>Intensive care unit water sources are persistently colonized with multi-drug resistant bacteria and are the site of extensive horizontal gene transfer of antibiotic resistance genes.</title>
        <authorList>
            <person name="Diorio-Toth L."/>
        </authorList>
    </citation>
    <scope>NUCLEOTIDE SEQUENCE [LARGE SCALE GENOMIC DNA]</scope>
    <source>
        <strain evidence="2 3">GD03901</strain>
    </source>
</reference>
<feature type="transmembrane region" description="Helical" evidence="1">
    <location>
        <begin position="28"/>
        <end position="48"/>
    </location>
</feature>
<feature type="transmembrane region" description="Helical" evidence="1">
    <location>
        <begin position="85"/>
        <end position="100"/>
    </location>
</feature>
<sequence length="111" mass="11768">MKNIILARALDAVVISLLLVDHSSANRFAATLVVFLAIVMLIGFFGMNADLANKIKAKSWLGRAFGMAVQAAYVGALIYAGYPSIAAFYAISAILLRACVHQKLKPAGEGV</sequence>
<gene>
    <name evidence="2" type="ORF">N5C70_15145</name>
</gene>
<name>A0ABD4YEZ4_9PSED</name>
<organism evidence="2 3">
    <name type="scientific">Pseudomonas juntendi</name>
    <dbReference type="NCBI Taxonomy" id="2666183"/>
    <lineage>
        <taxon>Bacteria</taxon>
        <taxon>Pseudomonadati</taxon>
        <taxon>Pseudomonadota</taxon>
        <taxon>Gammaproteobacteria</taxon>
        <taxon>Pseudomonadales</taxon>
        <taxon>Pseudomonadaceae</taxon>
        <taxon>Pseudomonas</taxon>
    </lineage>
</organism>
<dbReference type="Proteomes" id="UP001160152">
    <property type="component" value="Unassembled WGS sequence"/>
</dbReference>
<protein>
    <submittedName>
        <fullName evidence="2">Uncharacterized protein</fullName>
    </submittedName>
</protein>
<keyword evidence="1" id="KW-0472">Membrane</keyword>
<dbReference type="RefSeq" id="WP_280069941.1">
    <property type="nucleotide sequence ID" value="NZ_JAOCBV010000001.1"/>
</dbReference>
<dbReference type="AlphaFoldDB" id="A0ABD4YEZ4"/>
<dbReference type="EMBL" id="JAOCBV010000001">
    <property type="protein sequence ID" value="MDH0758036.1"/>
    <property type="molecule type" value="Genomic_DNA"/>
</dbReference>
<evidence type="ECO:0000313" key="3">
    <source>
        <dbReference type="Proteomes" id="UP001160152"/>
    </source>
</evidence>
<accession>A0ABD4YEZ4</accession>
<proteinExistence type="predicted"/>
<evidence type="ECO:0000313" key="2">
    <source>
        <dbReference type="EMBL" id="MDH0758036.1"/>
    </source>
</evidence>
<evidence type="ECO:0000256" key="1">
    <source>
        <dbReference type="SAM" id="Phobius"/>
    </source>
</evidence>
<keyword evidence="1" id="KW-1133">Transmembrane helix</keyword>